<keyword evidence="4" id="KW-0479">Metal-binding</keyword>
<sequence length="689" mass="77159">MKLKFSNLMLMGALCLSANVFASGGDKPVKAKSPNDPPKKFIDPANMDLSVKPGDNFFEYANGSWIKQNAIPAKETRWGSFNILRQENTDRLLKLLTEVSKTTGQPKGSLKQRVGDLYASGMDSLTIEKKSYTPIKADLARIDKITDLKGVINEMIYDRVNGVGSPLFGFGVGQDSKHVDTYITQLRQGGTSLPDRDNYLKDDARSKKIQEALKTYITSLFTLTGSSADVASKNANTVFELEKTLAKSQMSRVAMRDPNVTYNKFSVADFSKTTPHLNWVKLLPMLKVNGQDTVLVGQPAFFKDIDALLASTSVEDWKTYLKWNVLRNSASSLSSPFVKASFAYSSALSGQQVETPRNERMSGLVDGSLGELLGQLYVEKYFTPAAKKYMIDLVNNLKVTLGDRIKRLDWMSDATKAKALAKLNAFTVKIGYPDNWEKYDGVVIDRNDYAGNLKRIAIWRYNYNVTRLGRPVDKTRWGMTPPTVNAYYSPTNNEIAFPAGILQFPFFDFGADDAVNYGGIGAVIGHEMTHGFDDQGRRYDADGTLRDWWTKEDAEKFQSRATLVENQYNAFTVLDTMHVNGKLTLGENLADLGGLNVAYEAFKKTKQGQSNTKIDGFTPDQRFFLSWAQVWRGSQRPEAAAQRILTDPHSPEQFRTNAPVTNMDAWYAAFEVKPGDKLYKKPEDRIKVW</sequence>
<evidence type="ECO:0000256" key="1">
    <source>
        <dbReference type="ARBA" id="ARBA00001947"/>
    </source>
</evidence>
<keyword evidence="6" id="KW-0862">Zinc</keyword>
<dbReference type="Pfam" id="PF01431">
    <property type="entry name" value="Peptidase_M13"/>
    <property type="match status" value="1"/>
</dbReference>
<evidence type="ECO:0000256" key="5">
    <source>
        <dbReference type="ARBA" id="ARBA00022801"/>
    </source>
</evidence>
<protein>
    <submittedName>
        <fullName evidence="11">M13 family metallopeptidase</fullName>
    </submittedName>
</protein>
<feature type="domain" description="Peptidase M13 N-terminal" evidence="10">
    <location>
        <begin position="53"/>
        <end position="433"/>
    </location>
</feature>
<dbReference type="PROSITE" id="PS51885">
    <property type="entry name" value="NEPRILYSIN"/>
    <property type="match status" value="1"/>
</dbReference>
<evidence type="ECO:0000259" key="10">
    <source>
        <dbReference type="Pfam" id="PF05649"/>
    </source>
</evidence>
<keyword evidence="5" id="KW-0378">Hydrolase</keyword>
<dbReference type="RefSeq" id="WP_377111117.1">
    <property type="nucleotide sequence ID" value="NZ_JBHTHZ010000001.1"/>
</dbReference>
<dbReference type="Pfam" id="PF05649">
    <property type="entry name" value="Peptidase_M13_N"/>
    <property type="match status" value="1"/>
</dbReference>
<dbReference type="PANTHER" id="PTHR11733">
    <property type="entry name" value="ZINC METALLOPROTEASE FAMILY M13 NEPRILYSIN-RELATED"/>
    <property type="match status" value="1"/>
</dbReference>
<name>A0ABW3ANJ2_9SPHI</name>
<comment type="similarity">
    <text evidence="2">Belongs to the peptidase M13 family.</text>
</comment>
<accession>A0ABW3ANJ2</accession>
<dbReference type="SUPFAM" id="SSF55486">
    <property type="entry name" value="Metalloproteases ('zincins'), catalytic domain"/>
    <property type="match status" value="1"/>
</dbReference>
<dbReference type="PANTHER" id="PTHR11733:SF167">
    <property type="entry name" value="FI17812P1-RELATED"/>
    <property type="match status" value="1"/>
</dbReference>
<keyword evidence="7" id="KW-0482">Metalloprotease</keyword>
<dbReference type="PRINTS" id="PR00786">
    <property type="entry name" value="NEPRILYSIN"/>
</dbReference>
<evidence type="ECO:0000256" key="4">
    <source>
        <dbReference type="ARBA" id="ARBA00022723"/>
    </source>
</evidence>
<evidence type="ECO:0000256" key="2">
    <source>
        <dbReference type="ARBA" id="ARBA00007357"/>
    </source>
</evidence>
<proteinExistence type="inferred from homology"/>
<feature type="chain" id="PRO_5045260911" evidence="8">
    <location>
        <begin position="23"/>
        <end position="689"/>
    </location>
</feature>
<dbReference type="InterPro" id="IPR000718">
    <property type="entry name" value="Peptidase_M13"/>
</dbReference>
<dbReference type="EMBL" id="JBHTHZ010000001">
    <property type="protein sequence ID" value="MFD0792532.1"/>
    <property type="molecule type" value="Genomic_DNA"/>
</dbReference>
<evidence type="ECO:0000256" key="7">
    <source>
        <dbReference type="ARBA" id="ARBA00023049"/>
    </source>
</evidence>
<dbReference type="InterPro" id="IPR024079">
    <property type="entry name" value="MetalloPept_cat_dom_sf"/>
</dbReference>
<dbReference type="Proteomes" id="UP001597010">
    <property type="component" value="Unassembled WGS sequence"/>
</dbReference>
<evidence type="ECO:0000256" key="3">
    <source>
        <dbReference type="ARBA" id="ARBA00022670"/>
    </source>
</evidence>
<dbReference type="InterPro" id="IPR018497">
    <property type="entry name" value="Peptidase_M13_C"/>
</dbReference>
<dbReference type="Gene3D" id="1.10.1380.10">
    <property type="entry name" value="Neutral endopeptidase , domain2"/>
    <property type="match status" value="1"/>
</dbReference>
<evidence type="ECO:0000259" key="9">
    <source>
        <dbReference type="Pfam" id="PF01431"/>
    </source>
</evidence>
<keyword evidence="8" id="KW-0732">Signal</keyword>
<evidence type="ECO:0000256" key="6">
    <source>
        <dbReference type="ARBA" id="ARBA00022833"/>
    </source>
</evidence>
<dbReference type="Gene3D" id="3.40.390.10">
    <property type="entry name" value="Collagenase (Catalytic Domain)"/>
    <property type="match status" value="1"/>
</dbReference>
<comment type="cofactor">
    <cofactor evidence="1">
        <name>Zn(2+)</name>
        <dbReference type="ChEBI" id="CHEBI:29105"/>
    </cofactor>
</comment>
<keyword evidence="3" id="KW-0645">Protease</keyword>
<feature type="signal peptide" evidence="8">
    <location>
        <begin position="1"/>
        <end position="22"/>
    </location>
</feature>
<evidence type="ECO:0000313" key="11">
    <source>
        <dbReference type="EMBL" id="MFD0792532.1"/>
    </source>
</evidence>
<keyword evidence="12" id="KW-1185">Reference proteome</keyword>
<gene>
    <name evidence="11" type="ORF">ACFQZX_02820</name>
</gene>
<organism evidence="11 12">
    <name type="scientific">Mucilaginibacter litoreus</name>
    <dbReference type="NCBI Taxonomy" id="1048221"/>
    <lineage>
        <taxon>Bacteria</taxon>
        <taxon>Pseudomonadati</taxon>
        <taxon>Bacteroidota</taxon>
        <taxon>Sphingobacteriia</taxon>
        <taxon>Sphingobacteriales</taxon>
        <taxon>Sphingobacteriaceae</taxon>
        <taxon>Mucilaginibacter</taxon>
    </lineage>
</organism>
<evidence type="ECO:0000313" key="12">
    <source>
        <dbReference type="Proteomes" id="UP001597010"/>
    </source>
</evidence>
<reference evidence="12" key="1">
    <citation type="journal article" date="2019" name="Int. J. Syst. Evol. Microbiol.">
        <title>The Global Catalogue of Microorganisms (GCM) 10K type strain sequencing project: providing services to taxonomists for standard genome sequencing and annotation.</title>
        <authorList>
            <consortium name="The Broad Institute Genomics Platform"/>
            <consortium name="The Broad Institute Genome Sequencing Center for Infectious Disease"/>
            <person name="Wu L."/>
            <person name="Ma J."/>
        </authorList>
    </citation>
    <scope>NUCLEOTIDE SEQUENCE [LARGE SCALE GENOMIC DNA]</scope>
    <source>
        <strain evidence="12">CCUG 61484</strain>
    </source>
</reference>
<dbReference type="CDD" id="cd08662">
    <property type="entry name" value="M13"/>
    <property type="match status" value="1"/>
</dbReference>
<evidence type="ECO:0000256" key="8">
    <source>
        <dbReference type="SAM" id="SignalP"/>
    </source>
</evidence>
<dbReference type="InterPro" id="IPR008753">
    <property type="entry name" value="Peptidase_M13_N"/>
</dbReference>
<dbReference type="InterPro" id="IPR042089">
    <property type="entry name" value="Peptidase_M13_dom_2"/>
</dbReference>
<feature type="domain" description="Peptidase M13 C-terminal" evidence="9">
    <location>
        <begin position="485"/>
        <end position="686"/>
    </location>
</feature>
<comment type="caution">
    <text evidence="11">The sequence shown here is derived from an EMBL/GenBank/DDBJ whole genome shotgun (WGS) entry which is preliminary data.</text>
</comment>